<dbReference type="AlphaFoldDB" id="A0AAE3VPX9"/>
<proteinExistence type="predicted"/>
<accession>A0AAE3VPX9</accession>
<reference evidence="1" key="1">
    <citation type="submission" date="2023-07" db="EMBL/GenBank/DDBJ databases">
        <title>Genomic Encyclopedia of Type Strains, Phase IV (KMG-IV): sequencing the most valuable type-strain genomes for metagenomic binning, comparative biology and taxonomic classification.</title>
        <authorList>
            <person name="Goeker M."/>
        </authorList>
    </citation>
    <scope>NUCLEOTIDE SEQUENCE</scope>
    <source>
        <strain evidence="1">DSM 21202</strain>
    </source>
</reference>
<dbReference type="RefSeq" id="WP_306885899.1">
    <property type="nucleotide sequence ID" value="NZ_JAUSUL010000002.1"/>
</dbReference>
<dbReference type="EMBL" id="JAUSUL010000002">
    <property type="protein sequence ID" value="MDQ0316073.1"/>
    <property type="molecule type" value="Genomic_DNA"/>
</dbReference>
<keyword evidence="2" id="KW-1185">Reference proteome</keyword>
<dbReference type="Proteomes" id="UP001229244">
    <property type="component" value="Unassembled WGS sequence"/>
</dbReference>
<evidence type="ECO:0000313" key="1">
    <source>
        <dbReference type="EMBL" id="MDQ0316073.1"/>
    </source>
</evidence>
<evidence type="ECO:0000313" key="2">
    <source>
        <dbReference type="Proteomes" id="UP001229244"/>
    </source>
</evidence>
<gene>
    <name evidence="1" type="ORF">J2S73_002530</name>
</gene>
<protein>
    <submittedName>
        <fullName evidence="1">Uncharacterized protein</fullName>
    </submittedName>
</protein>
<sequence>MRSMTYHHRRNGLPRLLRPGDIAAPVTASSPTARRAVPALACALVLSACSVFYPAFQESTVPQIGEGYKTVSQLVAKTELGDYRTASSYAAASDTYAEAIANFATARAAIDAGAAPLATDQAKTDVLLAIDNCIEAIEIMAEDHRTGGLPAKVGYRATQTTCATPYRVIQ</sequence>
<organism evidence="1 2">
    <name type="scientific">Amorphus orientalis</name>
    <dbReference type="NCBI Taxonomy" id="649198"/>
    <lineage>
        <taxon>Bacteria</taxon>
        <taxon>Pseudomonadati</taxon>
        <taxon>Pseudomonadota</taxon>
        <taxon>Alphaproteobacteria</taxon>
        <taxon>Hyphomicrobiales</taxon>
        <taxon>Amorphaceae</taxon>
        <taxon>Amorphus</taxon>
    </lineage>
</organism>
<name>A0AAE3VPX9_9HYPH</name>
<comment type="caution">
    <text evidence="1">The sequence shown here is derived from an EMBL/GenBank/DDBJ whole genome shotgun (WGS) entry which is preliminary data.</text>
</comment>